<dbReference type="EMBL" id="VXIV02003214">
    <property type="protein sequence ID" value="KAF6019711.1"/>
    <property type="molecule type" value="Genomic_DNA"/>
</dbReference>
<dbReference type="PROSITE" id="PS50006">
    <property type="entry name" value="FHA_DOMAIN"/>
    <property type="match status" value="1"/>
</dbReference>
<protein>
    <submittedName>
        <fullName evidence="3">MKI67</fullName>
    </submittedName>
</protein>
<evidence type="ECO:0000259" key="2">
    <source>
        <dbReference type="PROSITE" id="PS50006"/>
    </source>
</evidence>
<dbReference type="PANTHER" id="PTHR21603:SF18">
    <property type="entry name" value="ANTIGEN KI-67-LIKE PROTEIN"/>
    <property type="match status" value="1"/>
</dbReference>
<dbReference type="OrthoDB" id="6288785at2759"/>
<dbReference type="PANTHER" id="PTHR21603">
    <property type="entry name" value="ANTIGEN KI-67-LIKE PROTEIN"/>
    <property type="match status" value="1"/>
</dbReference>
<name>A0A7J7J201_BUGNE</name>
<feature type="domain" description="FHA" evidence="2">
    <location>
        <begin position="36"/>
        <end position="85"/>
    </location>
</feature>
<dbReference type="InterPro" id="IPR000253">
    <property type="entry name" value="FHA_dom"/>
</dbReference>
<dbReference type="SMART" id="SM00240">
    <property type="entry name" value="FHA"/>
    <property type="match status" value="1"/>
</dbReference>
<sequence>MDLLTPVKESSMFGKVVVIRRGGEDGSIFPMTMQQCLIGRSNTCSIRVQLPAVSEQQCEIAAVDDAVHITNLSTSHPTKVNSKPLSGTALLNHGDMIGIVDRCFRFEYPDGHSMAVTGSGARIRRSSVGKGRKSKSPTMSQNQALNVNAKVLTPNRKPPTPLSVDDTENRSPELLRSAPKHQVTTRRSASAPNKPVKILTPKIKPPRPPADFKPSGRLPFSPTVAKRRSDLRKSLTELNKHCDSIAESPEVEAAPSTQPSVSGQYAICYTQAVYYIK</sequence>
<dbReference type="InterPro" id="IPR008984">
    <property type="entry name" value="SMAD_FHA_dom_sf"/>
</dbReference>
<accession>A0A7J7J201</accession>
<organism evidence="3 4">
    <name type="scientific">Bugula neritina</name>
    <name type="common">Brown bryozoan</name>
    <name type="synonym">Sertularia neritina</name>
    <dbReference type="NCBI Taxonomy" id="10212"/>
    <lineage>
        <taxon>Eukaryota</taxon>
        <taxon>Metazoa</taxon>
        <taxon>Spiralia</taxon>
        <taxon>Lophotrochozoa</taxon>
        <taxon>Bryozoa</taxon>
        <taxon>Gymnolaemata</taxon>
        <taxon>Cheilostomatida</taxon>
        <taxon>Flustrina</taxon>
        <taxon>Buguloidea</taxon>
        <taxon>Bugulidae</taxon>
        <taxon>Bugula</taxon>
    </lineage>
</organism>
<dbReference type="SUPFAM" id="SSF49879">
    <property type="entry name" value="SMAD/FHA domain"/>
    <property type="match status" value="1"/>
</dbReference>
<dbReference type="CDD" id="cd22673">
    <property type="entry name" value="FHA_Ki67"/>
    <property type="match status" value="1"/>
</dbReference>
<dbReference type="Gene3D" id="2.60.200.20">
    <property type="match status" value="1"/>
</dbReference>
<reference evidence="3" key="1">
    <citation type="submission" date="2020-06" db="EMBL/GenBank/DDBJ databases">
        <title>Draft genome of Bugula neritina, a colonial animal packing powerful symbionts and potential medicines.</title>
        <authorList>
            <person name="Rayko M."/>
        </authorList>
    </citation>
    <scope>NUCLEOTIDE SEQUENCE [LARGE SCALE GENOMIC DNA]</scope>
    <source>
        <strain evidence="3">Kwan_BN1</strain>
    </source>
</reference>
<dbReference type="AlphaFoldDB" id="A0A7J7J201"/>
<proteinExistence type="predicted"/>
<evidence type="ECO:0000313" key="3">
    <source>
        <dbReference type="EMBL" id="KAF6019711.1"/>
    </source>
</evidence>
<dbReference type="GO" id="GO:0051983">
    <property type="term" value="P:regulation of chromosome segregation"/>
    <property type="evidence" value="ECO:0007669"/>
    <property type="project" value="TreeGrafter"/>
</dbReference>
<feature type="region of interest" description="Disordered" evidence="1">
    <location>
        <begin position="120"/>
        <end position="222"/>
    </location>
</feature>
<dbReference type="GO" id="GO:0005694">
    <property type="term" value="C:chromosome"/>
    <property type="evidence" value="ECO:0007669"/>
    <property type="project" value="TreeGrafter"/>
</dbReference>
<dbReference type="GO" id="GO:0005634">
    <property type="term" value="C:nucleus"/>
    <property type="evidence" value="ECO:0007669"/>
    <property type="project" value="TreeGrafter"/>
</dbReference>
<comment type="caution">
    <text evidence="3">The sequence shown here is derived from an EMBL/GenBank/DDBJ whole genome shotgun (WGS) entry which is preliminary data.</text>
</comment>
<evidence type="ECO:0000313" key="4">
    <source>
        <dbReference type="Proteomes" id="UP000593567"/>
    </source>
</evidence>
<gene>
    <name evidence="3" type="ORF">EB796_021939</name>
</gene>
<keyword evidence="4" id="KW-1185">Reference proteome</keyword>
<evidence type="ECO:0000256" key="1">
    <source>
        <dbReference type="SAM" id="MobiDB-lite"/>
    </source>
</evidence>
<dbReference type="GO" id="GO:0007088">
    <property type="term" value="P:regulation of mitotic nuclear division"/>
    <property type="evidence" value="ECO:0007669"/>
    <property type="project" value="TreeGrafter"/>
</dbReference>
<feature type="compositionally biased region" description="Polar residues" evidence="1">
    <location>
        <begin position="137"/>
        <end position="146"/>
    </location>
</feature>
<feature type="compositionally biased region" description="Basic residues" evidence="1">
    <location>
        <begin position="122"/>
        <end position="135"/>
    </location>
</feature>
<dbReference type="Proteomes" id="UP000593567">
    <property type="component" value="Unassembled WGS sequence"/>
</dbReference>
<dbReference type="Pfam" id="PF00498">
    <property type="entry name" value="FHA"/>
    <property type="match status" value="1"/>
</dbReference>